<evidence type="ECO:0008006" key="3">
    <source>
        <dbReference type="Google" id="ProtNLM"/>
    </source>
</evidence>
<organism evidence="1 2">
    <name type="scientific">Kitasatospora putterlickiae</name>
    <dbReference type="NCBI Taxonomy" id="221725"/>
    <lineage>
        <taxon>Bacteria</taxon>
        <taxon>Bacillati</taxon>
        <taxon>Actinomycetota</taxon>
        <taxon>Actinomycetes</taxon>
        <taxon>Kitasatosporales</taxon>
        <taxon>Streptomycetaceae</taxon>
        <taxon>Kitasatospora</taxon>
    </lineage>
</organism>
<proteinExistence type="predicted"/>
<evidence type="ECO:0000313" key="2">
    <source>
        <dbReference type="Proteomes" id="UP001499863"/>
    </source>
</evidence>
<gene>
    <name evidence="1" type="ORF">GCM10009639_41990</name>
</gene>
<keyword evidence="2" id="KW-1185">Reference proteome</keyword>
<comment type="caution">
    <text evidence="1">The sequence shown here is derived from an EMBL/GenBank/DDBJ whole genome shotgun (WGS) entry which is preliminary data.</text>
</comment>
<evidence type="ECO:0000313" key="1">
    <source>
        <dbReference type="EMBL" id="GAA1400662.1"/>
    </source>
</evidence>
<accession>A0ABP4J187</accession>
<dbReference type="EMBL" id="BAAAKJ010000227">
    <property type="protein sequence ID" value="GAA1400662.1"/>
    <property type="molecule type" value="Genomic_DNA"/>
</dbReference>
<name>A0ABP4J187_9ACTN</name>
<protein>
    <recommendedName>
        <fullName evidence="3">HEAT repeat domain-containing protein</fullName>
    </recommendedName>
</protein>
<reference evidence="2" key="1">
    <citation type="journal article" date="2019" name="Int. J. Syst. Evol. Microbiol.">
        <title>The Global Catalogue of Microorganisms (GCM) 10K type strain sequencing project: providing services to taxonomists for standard genome sequencing and annotation.</title>
        <authorList>
            <consortium name="The Broad Institute Genomics Platform"/>
            <consortium name="The Broad Institute Genome Sequencing Center for Infectious Disease"/>
            <person name="Wu L."/>
            <person name="Ma J."/>
        </authorList>
    </citation>
    <scope>NUCLEOTIDE SEQUENCE [LARGE SCALE GENOMIC DNA]</scope>
    <source>
        <strain evidence="2">JCM 12393</strain>
    </source>
</reference>
<dbReference type="Proteomes" id="UP001499863">
    <property type="component" value="Unassembled WGS sequence"/>
</dbReference>
<sequence>MVQRGRGLGARMAVEDPVGVAELVYGCVRWDWRWDDLDQRGVYLARLVRDLGLPLGPVVEGLAGDEQRRERAARVLGLLALSGSGEAREALRGYAQEEEQWEVKTKPRRPKALAGETNARLLELLADPEESEERRVAALDVLDDRGPEPGVIPLVSSLGTVGGTSALWPLIGVVEKLGAGAVPAAREWVRGEKAWLRALGYRVLIEHGEVEDVPVLVARLERDWVAKRWCGPVLTARGLTRFGAEARGAASLLRRFWLWTPHSYERAGYLEALAAIEPAGLDGIYVECLWDCEEAARLMGVERAPDQPEVRERLVYLRDDEMETAEVRAAARERLAALTKQG</sequence>